<dbReference type="PANTHER" id="PTHR31325">
    <property type="entry name" value="OS01G0798800 PROTEIN-RELATED"/>
    <property type="match status" value="1"/>
</dbReference>
<feature type="transmembrane region" description="Helical" evidence="1">
    <location>
        <begin position="338"/>
        <end position="359"/>
    </location>
</feature>
<name>A0A1J3JZD0_NOCCA</name>
<organism evidence="3">
    <name type="scientific">Noccaea caerulescens</name>
    <name type="common">Alpine penny-cress</name>
    <name type="synonym">Thlaspi caerulescens</name>
    <dbReference type="NCBI Taxonomy" id="107243"/>
    <lineage>
        <taxon>Eukaryota</taxon>
        <taxon>Viridiplantae</taxon>
        <taxon>Streptophyta</taxon>
        <taxon>Embryophyta</taxon>
        <taxon>Tracheophyta</taxon>
        <taxon>Spermatophyta</taxon>
        <taxon>Magnoliopsida</taxon>
        <taxon>eudicotyledons</taxon>
        <taxon>Gunneridae</taxon>
        <taxon>Pentapetalae</taxon>
        <taxon>rosids</taxon>
        <taxon>malvids</taxon>
        <taxon>Brassicales</taxon>
        <taxon>Brassicaceae</taxon>
        <taxon>Coluteocarpeae</taxon>
        <taxon>Noccaea</taxon>
    </lineage>
</organism>
<evidence type="ECO:0000256" key="1">
    <source>
        <dbReference type="SAM" id="Phobius"/>
    </source>
</evidence>
<reference evidence="3" key="1">
    <citation type="submission" date="2016-07" db="EMBL/GenBank/DDBJ databases">
        <title>De novo transcriptome assembly of four accessions of the metal hyperaccumulator plant Noccaea caerulescens.</title>
        <authorList>
            <person name="Blande D."/>
            <person name="Halimaa P."/>
            <person name="Tervahauta A.I."/>
            <person name="Aarts M.G."/>
            <person name="Karenlampi S.O."/>
        </authorList>
    </citation>
    <scope>NUCLEOTIDE SEQUENCE</scope>
</reference>
<dbReference type="EMBL" id="GEVM01008546">
    <property type="protein sequence ID" value="JAU97392.1"/>
    <property type="molecule type" value="Transcribed_RNA"/>
</dbReference>
<keyword evidence="1" id="KW-0812">Transmembrane</keyword>
<feature type="transmembrane region" description="Helical" evidence="1">
    <location>
        <begin position="498"/>
        <end position="520"/>
    </location>
</feature>
<dbReference type="Pfam" id="PF04578">
    <property type="entry name" value="DUF594"/>
    <property type="match status" value="1"/>
</dbReference>
<proteinExistence type="predicted"/>
<feature type="domain" description="DUF4220" evidence="2">
    <location>
        <begin position="52"/>
        <end position="427"/>
    </location>
</feature>
<evidence type="ECO:0000259" key="2">
    <source>
        <dbReference type="Pfam" id="PF13968"/>
    </source>
</evidence>
<feature type="transmembrane region" description="Helical" evidence="1">
    <location>
        <begin position="89"/>
        <end position="109"/>
    </location>
</feature>
<dbReference type="InterPro" id="IPR025315">
    <property type="entry name" value="DUF4220"/>
</dbReference>
<keyword evidence="1" id="KW-1133">Transmembrane helix</keyword>
<protein>
    <recommendedName>
        <fullName evidence="2">DUF4220 domain-containing protein</fullName>
    </recommendedName>
</protein>
<dbReference type="AlphaFoldDB" id="A0A1J3JZD0"/>
<feature type="transmembrane region" description="Helical" evidence="1">
    <location>
        <begin position="298"/>
        <end position="318"/>
    </location>
</feature>
<evidence type="ECO:0000313" key="3">
    <source>
        <dbReference type="EMBL" id="JAU97392.1"/>
    </source>
</evidence>
<feature type="transmembrane region" description="Helical" evidence="1">
    <location>
        <begin position="116"/>
        <end position="136"/>
    </location>
</feature>
<dbReference type="InterPro" id="IPR007658">
    <property type="entry name" value="DUF594"/>
</dbReference>
<feature type="transmembrane region" description="Helical" evidence="1">
    <location>
        <begin position="16"/>
        <end position="37"/>
    </location>
</feature>
<feature type="transmembrane region" description="Helical" evidence="1">
    <location>
        <begin position="142"/>
        <end position="159"/>
    </location>
</feature>
<keyword evidence="1" id="KW-0472">Membrane</keyword>
<dbReference type="Pfam" id="PF13968">
    <property type="entry name" value="DUF4220"/>
    <property type="match status" value="1"/>
</dbReference>
<gene>
    <name evidence="3" type="ORF">MP_TR14256_c0_g1_i1_g.41265</name>
</gene>
<accession>A0A1J3JZD0</accession>
<feature type="transmembrane region" description="Helical" evidence="1">
    <location>
        <begin position="49"/>
        <end position="69"/>
    </location>
</feature>
<sequence length="810" mass="94428">MVEAIPKAVKDMWDKWNIRGLVIYSLLLQAILVLLSPNRKRSPRRLFRLLLWSAYLLANWAADYAVAQISDSSGDDPEPNESPNTNDLLAFWATFLLLHLGGPDTITALALEDNELWLRSLFGLVCQFFATLYVFLLSIPNSLFVPTSLMLMAGIIKYVERIRAMRGASLERFKDLMLGEPEPGLDYMRFMEEYNIRKISRERSQLVKVDAPEKEQKVGVAVRPKVTLTHLQVVQYAYKYFNIYKGLVVDFMYSSEQWMESKQFFRSLSAEEALSILEVELSFIYGTLFTKADILHTWIGAAFRCIALSCLFASLYIFRTSRKDGYDGFDVGLTYALIFGGLALDFISILIFSVSDWTFARLRKPKKDMDKEDARFDRFLNWLLGFRALKWKKCKGHEKEHSHHMVLDRLFIFRRWSEYIYAYSLIESSLKIKSKRIHHTKGHIHRYFDAIIQNLYIDGAIRIIIQETVLVSAALKQIRKKTDLYISSLFILHRKKYYLLYPVRVFLKCWFGIPVINYLLEFFGIPDQINEIRFTSRERLTREFWEFIFMEVKHRCLFILGSQSSSYIYSARGDWILRDMKIEDYYEKLLPYVTQVNYDQSILVWHVATELLHQTNENKARDDGFRDFSKTLSDYMMYLLIAQPSLMSTVAGIDKVRFTEAITEAKKFQEAKKLFQRTHLADSRDAKVACKAILDSYKADEQGNQNADGYRSKSVLFQASMLAKELQRIQTQVSNKQMWQVVSKVWLEMLCYAATHCDSKQHAAQLNNGGQLINFVWLLMAHFGFGEQFRTSKEDSRAKLILYKATSCLV</sequence>